<name>A0ABU1F9Y3_9RHOB</name>
<dbReference type="SUPFAM" id="SSF53474">
    <property type="entry name" value="alpha/beta-Hydrolases"/>
    <property type="match status" value="1"/>
</dbReference>
<dbReference type="InterPro" id="IPR029058">
    <property type="entry name" value="AB_hydrolase_fold"/>
</dbReference>
<reference evidence="1 2" key="1">
    <citation type="submission" date="2023-09" db="EMBL/GenBank/DDBJ databases">
        <title>Xinfangfangia sedmenti sp. nov., isolated the sedment.</title>
        <authorList>
            <person name="Xu L."/>
        </authorList>
    </citation>
    <scope>NUCLEOTIDE SEQUENCE [LARGE SCALE GENOMIC DNA]</scope>
    <source>
        <strain evidence="1 2">LG-4</strain>
    </source>
</reference>
<comment type="caution">
    <text evidence="1">The sequence shown here is derived from an EMBL/GenBank/DDBJ whole genome shotgun (WGS) entry which is preliminary data.</text>
</comment>
<gene>
    <name evidence="1" type="ORF">RGD00_13710</name>
</gene>
<accession>A0ABU1F9Y3</accession>
<sequence length="248" mass="28231">MEPETTLFSGTRLRAAGTGLDRARILVTFDRRRKGRTGFTDYVPARRALRRGFGHLSIDVARNDWFVNAETAALRRHLRDYTQGRLVQAIGFSMGGYGAILFAGDLRIDSMLLVAPQYSIFDHRAPFDARCRTYAPEVDPQFDDYAPPADGGPRGLVIYDPRTQPVDRLHADLICHDFPRLRRAALPFGGHPPLNHFETVPGYSRMLDAFLDDDLSPALVRNLHREARETSDRYARFVTKYIRRRAGR</sequence>
<dbReference type="RefSeq" id="WP_310457909.1">
    <property type="nucleotide sequence ID" value="NZ_JAVKPH010000016.1"/>
</dbReference>
<dbReference type="EMBL" id="JAVKPH010000016">
    <property type="protein sequence ID" value="MDR5653669.1"/>
    <property type="molecule type" value="Genomic_DNA"/>
</dbReference>
<keyword evidence="2" id="KW-1185">Reference proteome</keyword>
<evidence type="ECO:0000313" key="2">
    <source>
        <dbReference type="Proteomes" id="UP001247754"/>
    </source>
</evidence>
<protein>
    <submittedName>
        <fullName evidence="1">Alpha/beta hydrolase</fullName>
    </submittedName>
</protein>
<dbReference type="Proteomes" id="UP001247754">
    <property type="component" value="Unassembled WGS sequence"/>
</dbReference>
<dbReference type="GO" id="GO:0016787">
    <property type="term" value="F:hydrolase activity"/>
    <property type="evidence" value="ECO:0007669"/>
    <property type="project" value="UniProtKB-KW"/>
</dbReference>
<evidence type="ECO:0000313" key="1">
    <source>
        <dbReference type="EMBL" id="MDR5653669.1"/>
    </source>
</evidence>
<dbReference type="Gene3D" id="3.40.50.1820">
    <property type="entry name" value="alpha/beta hydrolase"/>
    <property type="match status" value="1"/>
</dbReference>
<organism evidence="1 2">
    <name type="scientific">Ruixingdingia sedimenti</name>
    <dbReference type="NCBI Taxonomy" id="3073604"/>
    <lineage>
        <taxon>Bacteria</taxon>
        <taxon>Pseudomonadati</taxon>
        <taxon>Pseudomonadota</taxon>
        <taxon>Alphaproteobacteria</taxon>
        <taxon>Rhodobacterales</taxon>
        <taxon>Paracoccaceae</taxon>
        <taxon>Ruixingdingia</taxon>
    </lineage>
</organism>
<keyword evidence="1" id="KW-0378">Hydrolase</keyword>
<proteinExistence type="predicted"/>